<dbReference type="PANTHER" id="PTHR11923">
    <property type="entry name" value="SCAVENGER RECEPTOR CLASS B TYPE-1 SR-B1"/>
    <property type="match status" value="1"/>
</dbReference>
<dbReference type="GO" id="GO:0005737">
    <property type="term" value="C:cytoplasm"/>
    <property type="evidence" value="ECO:0007669"/>
    <property type="project" value="TreeGrafter"/>
</dbReference>
<keyword evidence="8" id="KW-1185">Reference proteome</keyword>
<evidence type="ECO:0000256" key="5">
    <source>
        <dbReference type="ARBA" id="ARBA00023136"/>
    </source>
</evidence>
<gene>
    <name evidence="7" type="primary">SCARB2</name>
    <name evidence="7" type="ORF">CEXT_215011</name>
</gene>
<evidence type="ECO:0000313" key="8">
    <source>
        <dbReference type="Proteomes" id="UP001054945"/>
    </source>
</evidence>
<name>A0AAV4SD89_CAEEX</name>
<dbReference type="PANTHER" id="PTHR11923:SF51">
    <property type="entry name" value="LYSOSOME MEMBRANE PROTEIN 2"/>
    <property type="match status" value="1"/>
</dbReference>
<dbReference type="Pfam" id="PF01130">
    <property type="entry name" value="CD36"/>
    <property type="match status" value="1"/>
</dbReference>
<evidence type="ECO:0000256" key="3">
    <source>
        <dbReference type="ARBA" id="ARBA00022692"/>
    </source>
</evidence>
<proteinExistence type="inferred from homology"/>
<organism evidence="7 8">
    <name type="scientific">Caerostris extrusa</name>
    <name type="common">Bark spider</name>
    <name type="synonym">Caerostris bankana</name>
    <dbReference type="NCBI Taxonomy" id="172846"/>
    <lineage>
        <taxon>Eukaryota</taxon>
        <taxon>Metazoa</taxon>
        <taxon>Ecdysozoa</taxon>
        <taxon>Arthropoda</taxon>
        <taxon>Chelicerata</taxon>
        <taxon>Arachnida</taxon>
        <taxon>Araneae</taxon>
        <taxon>Araneomorphae</taxon>
        <taxon>Entelegynae</taxon>
        <taxon>Araneoidea</taxon>
        <taxon>Araneidae</taxon>
        <taxon>Caerostris</taxon>
    </lineage>
</organism>
<sequence>MIADLSEVVEAFVTIPLKLINNTFGIFARDYAIQEWNNKSIVDWWDDDKCNTISGTDGVQYAPGLTRNQSLRLFNPNLCRTLPLEYEKDVTVHGIKSLRFSMPANTFATSDINPENKCYCDGEHCTSGILPMNCKKGGDEKLQTSLEGVHSSPEKHKTYVDVEPITGFVLNAAFRVQLNGVAKNLPLYNPTVKCPKDSIVPVVWME</sequence>
<dbReference type="Proteomes" id="UP001054945">
    <property type="component" value="Unassembled WGS sequence"/>
</dbReference>
<dbReference type="InterPro" id="IPR002159">
    <property type="entry name" value="CD36_fam"/>
</dbReference>
<reference evidence="7 8" key="1">
    <citation type="submission" date="2021-06" db="EMBL/GenBank/DDBJ databases">
        <title>Caerostris extrusa draft genome.</title>
        <authorList>
            <person name="Kono N."/>
            <person name="Arakawa K."/>
        </authorList>
    </citation>
    <scope>NUCLEOTIDE SEQUENCE [LARGE SCALE GENOMIC DNA]</scope>
</reference>
<evidence type="ECO:0000256" key="6">
    <source>
        <dbReference type="ARBA" id="ARBA00023180"/>
    </source>
</evidence>
<accession>A0AAV4SD89</accession>
<comment type="similarity">
    <text evidence="2">Belongs to the CD36 family.</text>
</comment>
<evidence type="ECO:0000256" key="1">
    <source>
        <dbReference type="ARBA" id="ARBA00004370"/>
    </source>
</evidence>
<keyword evidence="4" id="KW-1133">Transmembrane helix</keyword>
<dbReference type="GO" id="GO:0005044">
    <property type="term" value="F:scavenger receptor activity"/>
    <property type="evidence" value="ECO:0007669"/>
    <property type="project" value="TreeGrafter"/>
</dbReference>
<dbReference type="EMBL" id="BPLR01009438">
    <property type="protein sequence ID" value="GIY31954.1"/>
    <property type="molecule type" value="Genomic_DNA"/>
</dbReference>
<comment type="caution">
    <text evidence="7">The sequence shown here is derived from an EMBL/GenBank/DDBJ whole genome shotgun (WGS) entry which is preliminary data.</text>
</comment>
<dbReference type="AlphaFoldDB" id="A0AAV4SD89"/>
<dbReference type="GO" id="GO:0016020">
    <property type="term" value="C:membrane"/>
    <property type="evidence" value="ECO:0007669"/>
    <property type="project" value="UniProtKB-SubCell"/>
</dbReference>
<protein>
    <submittedName>
        <fullName evidence="7">Lysosome membrane protein 2</fullName>
    </submittedName>
</protein>
<evidence type="ECO:0000313" key="7">
    <source>
        <dbReference type="EMBL" id="GIY31954.1"/>
    </source>
</evidence>
<keyword evidence="5" id="KW-0472">Membrane</keyword>
<keyword evidence="3" id="KW-0812">Transmembrane</keyword>
<comment type="subcellular location">
    <subcellularLocation>
        <location evidence="1">Membrane</location>
    </subcellularLocation>
</comment>
<keyword evidence="6" id="KW-0325">Glycoprotein</keyword>
<evidence type="ECO:0000256" key="2">
    <source>
        <dbReference type="ARBA" id="ARBA00010532"/>
    </source>
</evidence>
<evidence type="ECO:0000256" key="4">
    <source>
        <dbReference type="ARBA" id="ARBA00022989"/>
    </source>
</evidence>